<reference evidence="2" key="1">
    <citation type="submission" date="2021-09" db="EMBL/GenBank/DDBJ databases">
        <authorList>
            <consortium name="AG Swart"/>
            <person name="Singh M."/>
            <person name="Singh A."/>
            <person name="Seah K."/>
            <person name="Emmerich C."/>
        </authorList>
    </citation>
    <scope>NUCLEOTIDE SEQUENCE</scope>
    <source>
        <strain evidence="2">ATCC30299</strain>
    </source>
</reference>
<name>A0AAU9JV19_9CILI</name>
<evidence type="ECO:0000313" key="2">
    <source>
        <dbReference type="EMBL" id="CAG9328959.1"/>
    </source>
</evidence>
<keyword evidence="1" id="KW-0812">Transmembrane</keyword>
<protein>
    <submittedName>
        <fullName evidence="2">Uncharacterized protein</fullName>
    </submittedName>
</protein>
<comment type="caution">
    <text evidence="2">The sequence shown here is derived from an EMBL/GenBank/DDBJ whole genome shotgun (WGS) entry which is preliminary data.</text>
</comment>
<keyword evidence="1" id="KW-1133">Transmembrane helix</keyword>
<feature type="transmembrane region" description="Helical" evidence="1">
    <location>
        <begin position="6"/>
        <end position="23"/>
    </location>
</feature>
<keyword evidence="3" id="KW-1185">Reference proteome</keyword>
<feature type="transmembrane region" description="Helical" evidence="1">
    <location>
        <begin position="35"/>
        <end position="59"/>
    </location>
</feature>
<feature type="transmembrane region" description="Helical" evidence="1">
    <location>
        <begin position="115"/>
        <end position="137"/>
    </location>
</feature>
<dbReference type="EMBL" id="CAJZBQ010000047">
    <property type="protein sequence ID" value="CAG9328959.1"/>
    <property type="molecule type" value="Genomic_DNA"/>
</dbReference>
<keyword evidence="1" id="KW-0472">Membrane</keyword>
<evidence type="ECO:0000313" key="3">
    <source>
        <dbReference type="Proteomes" id="UP001162131"/>
    </source>
</evidence>
<dbReference type="Proteomes" id="UP001162131">
    <property type="component" value="Unassembled WGS sequence"/>
</dbReference>
<proteinExistence type="predicted"/>
<sequence>MDGIFYVTEFFFIILGFSLYCLVNSGTLEKLKAFIVLFILLLSNFFYYLVHSELIFKIADTTPENPSDPGYYFIRLYGHMLWLLSLFLALQGIVGGFWLLIIIDYAGLLFIENIAASYCAAWYATFMVLFPTALLGFTSLDYTAHIFHEDGNESNDIGMVLCMLFYLWPFLTLLFLVYHLIFSTWWALNVSIGFAISWYILNYPAICIETWSFFPYQTAKFERKLATIIRNIKKWKKNSFIQLVFLCFSIWASYSLITYILHKISEKIFEIAR</sequence>
<feature type="transmembrane region" description="Helical" evidence="1">
    <location>
        <begin position="79"/>
        <end position="103"/>
    </location>
</feature>
<evidence type="ECO:0000256" key="1">
    <source>
        <dbReference type="SAM" id="Phobius"/>
    </source>
</evidence>
<gene>
    <name evidence="2" type="ORF">BSTOLATCC_MIC47796</name>
</gene>
<feature type="transmembrane region" description="Helical" evidence="1">
    <location>
        <begin position="240"/>
        <end position="261"/>
    </location>
</feature>
<organism evidence="2 3">
    <name type="scientific">Blepharisma stoltei</name>
    <dbReference type="NCBI Taxonomy" id="1481888"/>
    <lineage>
        <taxon>Eukaryota</taxon>
        <taxon>Sar</taxon>
        <taxon>Alveolata</taxon>
        <taxon>Ciliophora</taxon>
        <taxon>Postciliodesmatophora</taxon>
        <taxon>Heterotrichea</taxon>
        <taxon>Heterotrichida</taxon>
        <taxon>Blepharismidae</taxon>
        <taxon>Blepharisma</taxon>
    </lineage>
</organism>
<dbReference type="AlphaFoldDB" id="A0AAU9JV19"/>
<feature type="transmembrane region" description="Helical" evidence="1">
    <location>
        <begin position="157"/>
        <end position="178"/>
    </location>
</feature>
<accession>A0AAU9JV19</accession>
<feature type="transmembrane region" description="Helical" evidence="1">
    <location>
        <begin position="185"/>
        <end position="206"/>
    </location>
</feature>